<dbReference type="Gene3D" id="3.40.630.30">
    <property type="match status" value="1"/>
</dbReference>
<dbReference type="InterPro" id="IPR016181">
    <property type="entry name" value="Acyl_CoA_acyltransferase"/>
</dbReference>
<dbReference type="EMBL" id="QXML01000015">
    <property type="protein sequence ID" value="RIW12253.1"/>
    <property type="molecule type" value="Genomic_DNA"/>
</dbReference>
<name>A0A418PLK0_9BACT</name>
<comment type="caution">
    <text evidence="1">The sequence shown here is derived from an EMBL/GenBank/DDBJ whole genome shotgun (WGS) entry which is preliminary data.</text>
</comment>
<proteinExistence type="predicted"/>
<organism evidence="1 2">
    <name type="scientific">Algoriphagus lacus</name>
    <dbReference type="NCBI Taxonomy" id="2056311"/>
    <lineage>
        <taxon>Bacteria</taxon>
        <taxon>Pseudomonadati</taxon>
        <taxon>Bacteroidota</taxon>
        <taxon>Cytophagia</taxon>
        <taxon>Cytophagales</taxon>
        <taxon>Cyclobacteriaceae</taxon>
        <taxon>Algoriphagus</taxon>
    </lineage>
</organism>
<evidence type="ECO:0000313" key="1">
    <source>
        <dbReference type="EMBL" id="RIW12253.1"/>
    </source>
</evidence>
<reference evidence="1 2" key="1">
    <citation type="submission" date="2018-09" db="EMBL/GenBank/DDBJ databases">
        <authorList>
            <person name="Wang X."/>
            <person name="Du Z."/>
        </authorList>
    </citation>
    <scope>NUCLEOTIDE SEQUENCE [LARGE SCALE GENOMIC DNA]</scope>
    <source>
        <strain evidence="1 2">N3</strain>
    </source>
</reference>
<protein>
    <recommendedName>
        <fullName evidence="3">GNAT family N-acetyltransferase</fullName>
    </recommendedName>
</protein>
<keyword evidence="2" id="KW-1185">Reference proteome</keyword>
<evidence type="ECO:0008006" key="3">
    <source>
        <dbReference type="Google" id="ProtNLM"/>
    </source>
</evidence>
<accession>A0A418PLK0</accession>
<dbReference type="AlphaFoldDB" id="A0A418PLK0"/>
<dbReference type="SUPFAM" id="SSF55729">
    <property type="entry name" value="Acyl-CoA N-acyltransferases (Nat)"/>
    <property type="match status" value="1"/>
</dbReference>
<dbReference type="RefSeq" id="WP_119479537.1">
    <property type="nucleotide sequence ID" value="NZ_QXML01000015.1"/>
</dbReference>
<dbReference type="OrthoDB" id="825269at2"/>
<gene>
    <name evidence="1" type="ORF">D0X99_19415</name>
</gene>
<sequence length="154" mass="18142">MLKQLRKLRSQSIDMLLFYFPYGEKNEQVTNNWKIEFDGNSNEYRIQDGDVLVHRSRVFFSSRLLSNFHIGGPLITIGDCFTDDRYRGMGIYPMVLRKIANEYCMKTQVFILVASDNVPSIRGIEKAGFQFMARLTCFRFLIFYLKKNVSIIRR</sequence>
<dbReference type="Proteomes" id="UP000283522">
    <property type="component" value="Unassembled WGS sequence"/>
</dbReference>
<evidence type="ECO:0000313" key="2">
    <source>
        <dbReference type="Proteomes" id="UP000283522"/>
    </source>
</evidence>